<dbReference type="InterPro" id="IPR058625">
    <property type="entry name" value="MdtA-like_BSH"/>
</dbReference>
<keyword evidence="10" id="KW-1185">Reference proteome</keyword>
<gene>
    <name evidence="9" type="ORF">WG929_05085</name>
</gene>
<feature type="domain" description="Multidrug resistance protein MdtA-like barrel-sandwich hybrid" evidence="6">
    <location>
        <begin position="46"/>
        <end position="200"/>
    </location>
</feature>
<accession>A0ABW8NFP8</accession>
<dbReference type="NCBIfam" id="TIGR01730">
    <property type="entry name" value="RND_mfp"/>
    <property type="match status" value="1"/>
</dbReference>
<sequence length="368" mass="40223">MTLTVTAGLFWWWSSRPVTVYKTEPLATGNIEAVVAAIGTVEPRDSVNVGVQVSGQITYLHVKPGDTVEKGQLLAEIDASVLEAVVDAGRAELAMLKAQLQERQAQVTLASQQHKRQQRLFVDGATPEEEVQTAQANLTVAMAQVKQLQASIQQTQSQHKADTARLGYTRIYAPMAGTVLTIDVKEGQTLNANYQTPALLQIADLSTMRIQAKVSEADIHRIQPGLPVRFNTLGNSERTWHSKVDQVLPAPPKPTAEDSTEARAVTYTVLFDVNNHDGALMPGMTTETDFVVTAANDVPVAPLAALMPESSANGLYLAQVLLPDGNTEQRRINVGRRDRLRVEVLAGLQPGEQMVVSTRKYARRRDSW</sequence>
<feature type="coiled-coil region" evidence="5">
    <location>
        <begin position="131"/>
        <end position="158"/>
    </location>
</feature>
<dbReference type="Pfam" id="PF25954">
    <property type="entry name" value="Beta-barrel_RND_2"/>
    <property type="match status" value="1"/>
</dbReference>
<comment type="similarity">
    <text evidence="2">Belongs to the membrane fusion protein (MFP) (TC 8.A.1) family.</text>
</comment>
<comment type="subcellular location">
    <subcellularLocation>
        <location evidence="1">Cell envelope</location>
    </subcellularLocation>
</comment>
<name>A0ABW8NFP8_9GAMM</name>
<feature type="domain" description="CusB-like beta-barrel" evidence="7">
    <location>
        <begin position="210"/>
        <end position="290"/>
    </location>
</feature>
<feature type="domain" description="Multidrug resistance protein MdtA-like C-terminal permuted SH3" evidence="8">
    <location>
        <begin position="300"/>
        <end position="358"/>
    </location>
</feature>
<evidence type="ECO:0000259" key="6">
    <source>
        <dbReference type="Pfam" id="PF25917"/>
    </source>
</evidence>
<dbReference type="InterPro" id="IPR058627">
    <property type="entry name" value="MdtA-like_C"/>
</dbReference>
<keyword evidence="4 5" id="KW-0175">Coiled coil</keyword>
<dbReference type="SUPFAM" id="SSF111369">
    <property type="entry name" value="HlyD-like secretion proteins"/>
    <property type="match status" value="1"/>
</dbReference>
<dbReference type="Gene3D" id="2.40.50.100">
    <property type="match status" value="1"/>
</dbReference>
<protein>
    <submittedName>
        <fullName evidence="9">Efflux RND transporter periplasmic adaptor subunit</fullName>
    </submittedName>
</protein>
<organism evidence="9 10">
    <name type="scientific">Oceanobacter antarcticus</name>
    <dbReference type="NCBI Taxonomy" id="3133425"/>
    <lineage>
        <taxon>Bacteria</taxon>
        <taxon>Pseudomonadati</taxon>
        <taxon>Pseudomonadota</taxon>
        <taxon>Gammaproteobacteria</taxon>
        <taxon>Oceanospirillales</taxon>
        <taxon>Oceanospirillaceae</taxon>
        <taxon>Oceanobacter</taxon>
    </lineage>
</organism>
<dbReference type="RefSeq" id="WP_416205162.1">
    <property type="nucleotide sequence ID" value="NZ_JBBKTX010000005.1"/>
</dbReference>
<comment type="caution">
    <text evidence="9">The sequence shown here is derived from an EMBL/GenBank/DDBJ whole genome shotgun (WGS) entry which is preliminary data.</text>
</comment>
<dbReference type="Proteomes" id="UP001620597">
    <property type="component" value="Unassembled WGS sequence"/>
</dbReference>
<dbReference type="PANTHER" id="PTHR30469:SF33">
    <property type="entry name" value="SLR1207 PROTEIN"/>
    <property type="match status" value="1"/>
</dbReference>
<dbReference type="Pfam" id="PF25917">
    <property type="entry name" value="BSH_RND"/>
    <property type="match status" value="1"/>
</dbReference>
<evidence type="ECO:0000256" key="4">
    <source>
        <dbReference type="ARBA" id="ARBA00023054"/>
    </source>
</evidence>
<evidence type="ECO:0000259" key="7">
    <source>
        <dbReference type="Pfam" id="PF25954"/>
    </source>
</evidence>
<dbReference type="InterPro" id="IPR006143">
    <property type="entry name" value="RND_pump_MFP"/>
</dbReference>
<dbReference type="EMBL" id="JBBKTX010000005">
    <property type="protein sequence ID" value="MFK4751783.1"/>
    <property type="molecule type" value="Genomic_DNA"/>
</dbReference>
<reference evidence="9 10" key="1">
    <citation type="submission" date="2024-03" db="EMBL/GenBank/DDBJ databases">
        <title>High-quality draft genome sequence of Oceanobacter sp. wDCs-4.</title>
        <authorList>
            <person name="Dong C."/>
        </authorList>
    </citation>
    <scope>NUCLEOTIDE SEQUENCE [LARGE SCALE GENOMIC DNA]</scope>
    <source>
        <strain evidence="10">wDCs-4</strain>
    </source>
</reference>
<evidence type="ECO:0000256" key="5">
    <source>
        <dbReference type="SAM" id="Coils"/>
    </source>
</evidence>
<dbReference type="Pfam" id="PF25967">
    <property type="entry name" value="RND-MFP_C"/>
    <property type="match status" value="1"/>
</dbReference>
<dbReference type="PANTHER" id="PTHR30469">
    <property type="entry name" value="MULTIDRUG RESISTANCE PROTEIN MDTA"/>
    <property type="match status" value="1"/>
</dbReference>
<evidence type="ECO:0000256" key="1">
    <source>
        <dbReference type="ARBA" id="ARBA00004196"/>
    </source>
</evidence>
<evidence type="ECO:0000259" key="8">
    <source>
        <dbReference type="Pfam" id="PF25967"/>
    </source>
</evidence>
<evidence type="ECO:0000256" key="3">
    <source>
        <dbReference type="ARBA" id="ARBA00022448"/>
    </source>
</evidence>
<proteinExistence type="inferred from homology"/>
<dbReference type="Gene3D" id="2.40.420.20">
    <property type="match status" value="1"/>
</dbReference>
<evidence type="ECO:0000256" key="2">
    <source>
        <dbReference type="ARBA" id="ARBA00009477"/>
    </source>
</evidence>
<dbReference type="Gene3D" id="2.40.30.170">
    <property type="match status" value="1"/>
</dbReference>
<evidence type="ECO:0000313" key="9">
    <source>
        <dbReference type="EMBL" id="MFK4751783.1"/>
    </source>
</evidence>
<evidence type="ECO:0000313" key="10">
    <source>
        <dbReference type="Proteomes" id="UP001620597"/>
    </source>
</evidence>
<keyword evidence="3" id="KW-0813">Transport</keyword>
<dbReference type="InterPro" id="IPR030190">
    <property type="entry name" value="MacA_alpha-hairpin_sf"/>
</dbReference>
<dbReference type="Gene3D" id="6.10.140.1990">
    <property type="match status" value="1"/>
</dbReference>
<dbReference type="InterPro" id="IPR058792">
    <property type="entry name" value="Beta-barrel_RND_2"/>
</dbReference>